<accession>A0ABX1T005</accession>
<dbReference type="EMBL" id="JAAIIJ010000018">
    <property type="protein sequence ID" value="NMN02351.1"/>
    <property type="molecule type" value="Genomic_DNA"/>
</dbReference>
<gene>
    <name evidence="2" type="ORF">G1C94_0973</name>
</gene>
<dbReference type="RefSeq" id="WP_172145591.1">
    <property type="nucleotide sequence ID" value="NZ_JAAIIJ010000018.1"/>
</dbReference>
<evidence type="ECO:0000313" key="2">
    <source>
        <dbReference type="EMBL" id="NMN02351.1"/>
    </source>
</evidence>
<reference evidence="2 3" key="1">
    <citation type="submission" date="2020-02" db="EMBL/GenBank/DDBJ databases">
        <title>Characterization of phylogenetic diversity of novel bifidobacterial species isolated in Czech ZOOs.</title>
        <authorList>
            <person name="Lugli G.A."/>
            <person name="Vera N.B."/>
            <person name="Ventura M."/>
        </authorList>
    </citation>
    <scope>NUCLEOTIDE SEQUENCE [LARGE SCALE GENOMIC DNA]</scope>
    <source>
        <strain evidence="2 3">DSM 109963</strain>
    </source>
</reference>
<proteinExistence type="predicted"/>
<dbReference type="GO" id="GO:0003677">
    <property type="term" value="F:DNA binding"/>
    <property type="evidence" value="ECO:0007669"/>
    <property type="project" value="UniProtKB-KW"/>
</dbReference>
<dbReference type="InterPro" id="IPR009061">
    <property type="entry name" value="DNA-bd_dom_put_sf"/>
</dbReference>
<keyword evidence="2" id="KW-0238">DNA-binding</keyword>
<organism evidence="2 3">
    <name type="scientific">Bifidobacterium panos</name>
    <dbReference type="NCBI Taxonomy" id="2675321"/>
    <lineage>
        <taxon>Bacteria</taxon>
        <taxon>Bacillati</taxon>
        <taxon>Actinomycetota</taxon>
        <taxon>Actinomycetes</taxon>
        <taxon>Bifidobacteriales</taxon>
        <taxon>Bifidobacteriaceae</taxon>
        <taxon>Bifidobacterium</taxon>
    </lineage>
</organism>
<sequence length="136" mass="14920">MSMPVIDAVVRADKPFVIQGYGKTYELTEDEFNAAMRAADALSAGARMLTTGQAAEILGVTAKTVARIIDAGRIPSSRLSATGHRMVEYRDVIDYKARCERRHRLLEDARALAADMGAYDTMDAVPGDPRQHYTSK</sequence>
<protein>
    <submittedName>
        <fullName evidence="2">Excisionase family DNA-binding domain-containing protein</fullName>
    </submittedName>
</protein>
<dbReference type="Proteomes" id="UP000553756">
    <property type="component" value="Unassembled WGS sequence"/>
</dbReference>
<feature type="domain" description="Helix-turn-helix" evidence="1">
    <location>
        <begin position="48"/>
        <end position="99"/>
    </location>
</feature>
<name>A0ABX1T005_9BIFI</name>
<comment type="caution">
    <text evidence="2">The sequence shown here is derived from an EMBL/GenBank/DDBJ whole genome shotgun (WGS) entry which is preliminary data.</text>
</comment>
<evidence type="ECO:0000259" key="1">
    <source>
        <dbReference type="Pfam" id="PF12728"/>
    </source>
</evidence>
<dbReference type="SUPFAM" id="SSF46955">
    <property type="entry name" value="Putative DNA-binding domain"/>
    <property type="match status" value="1"/>
</dbReference>
<evidence type="ECO:0000313" key="3">
    <source>
        <dbReference type="Proteomes" id="UP000553756"/>
    </source>
</evidence>
<dbReference type="InterPro" id="IPR041657">
    <property type="entry name" value="HTH_17"/>
</dbReference>
<dbReference type="Pfam" id="PF12728">
    <property type="entry name" value="HTH_17"/>
    <property type="match status" value="1"/>
</dbReference>
<keyword evidence="3" id="KW-1185">Reference proteome</keyword>
<dbReference type="Gene3D" id="1.10.1660.10">
    <property type="match status" value="1"/>
</dbReference>